<dbReference type="InterPro" id="IPR011576">
    <property type="entry name" value="Pyridox_Oxase_N"/>
</dbReference>
<feature type="domain" description="Pyridoxamine 5'-phosphate oxidase N-terminal" evidence="5">
    <location>
        <begin position="48"/>
        <end position="162"/>
    </location>
</feature>
<evidence type="ECO:0000256" key="4">
    <source>
        <dbReference type="PIRSR" id="PIRSR000190-2"/>
    </source>
</evidence>
<reference evidence="6 7" key="1">
    <citation type="submission" date="2020-04" db="EMBL/GenBank/DDBJ databases">
        <title>Nesterenkonia sp. nov., isolated from marine sediment.</title>
        <authorList>
            <person name="Zhang G."/>
        </authorList>
    </citation>
    <scope>NUCLEOTIDE SEQUENCE [LARGE SCALE GENOMIC DNA]</scope>
    <source>
        <strain evidence="6 7">MY13</strain>
    </source>
</reference>
<sequence length="192" mass="21678">MNTVTDETRRFLRSIPSLSGAAPELNPQDLPDDPAAAFLQWLQAGIGAGVPEPHVMTLSTVDSDGVPDARTLVLKDVDQRGWAFASTKSSRKGSQLAHRSAAALSCWWQPQMRAVRIRGEVIEATPEESLKDLHARSPVAQASVDPEDWTLWWVQPERVEFWQGSTDRRHQRIIYTRDQQDWTREVHRTEAS</sequence>
<dbReference type="Gene3D" id="2.30.110.10">
    <property type="entry name" value="Electron Transport, Fmn-binding Protein, Chain A"/>
    <property type="match status" value="2"/>
</dbReference>
<evidence type="ECO:0000256" key="3">
    <source>
        <dbReference type="ARBA" id="ARBA00023002"/>
    </source>
</evidence>
<keyword evidence="3" id="KW-0560">Oxidoreductase</keyword>
<keyword evidence="7" id="KW-1185">Reference proteome</keyword>
<evidence type="ECO:0000256" key="1">
    <source>
        <dbReference type="ARBA" id="ARBA00022630"/>
    </source>
</evidence>
<evidence type="ECO:0000313" key="6">
    <source>
        <dbReference type="EMBL" id="NLS08832.1"/>
    </source>
</evidence>
<gene>
    <name evidence="6" type="ORF">HGQ17_02195</name>
</gene>
<dbReference type="InterPro" id="IPR012349">
    <property type="entry name" value="Split_barrel_FMN-bd"/>
</dbReference>
<dbReference type="InterPro" id="IPR000659">
    <property type="entry name" value="Pyridox_Oxase"/>
</dbReference>
<protein>
    <submittedName>
        <fullName evidence="6">Pyridoxamine 5'-phosphate oxidase</fullName>
    </submittedName>
</protein>
<feature type="binding site" evidence="4">
    <location>
        <position position="92"/>
    </location>
    <ligand>
        <name>FMN</name>
        <dbReference type="ChEBI" id="CHEBI:58210"/>
    </ligand>
</feature>
<dbReference type="AlphaFoldDB" id="A0A7X8THI7"/>
<dbReference type="SUPFAM" id="SSF50475">
    <property type="entry name" value="FMN-binding split barrel"/>
    <property type="match status" value="1"/>
</dbReference>
<dbReference type="PANTHER" id="PTHR10851">
    <property type="entry name" value="PYRIDOXINE-5-PHOSPHATE OXIDASE"/>
    <property type="match status" value="1"/>
</dbReference>
<comment type="cofactor">
    <cofactor evidence="4">
        <name>FMN</name>
        <dbReference type="ChEBI" id="CHEBI:58210"/>
    </cofactor>
    <text evidence="4">Binds 1 FMN per subunit.</text>
</comment>
<dbReference type="GO" id="GO:0008615">
    <property type="term" value="P:pyridoxine biosynthetic process"/>
    <property type="evidence" value="ECO:0007669"/>
    <property type="project" value="InterPro"/>
</dbReference>
<dbReference type="GO" id="GO:0004733">
    <property type="term" value="F:pyridoxamine phosphate oxidase activity"/>
    <property type="evidence" value="ECO:0007669"/>
    <property type="project" value="InterPro"/>
</dbReference>
<dbReference type="Proteomes" id="UP000523139">
    <property type="component" value="Unassembled WGS sequence"/>
</dbReference>
<comment type="caution">
    <text evidence="6">The sequence shown here is derived from an EMBL/GenBank/DDBJ whole genome shotgun (WGS) entry which is preliminary data.</text>
</comment>
<evidence type="ECO:0000259" key="5">
    <source>
        <dbReference type="Pfam" id="PF01243"/>
    </source>
</evidence>
<feature type="binding site" evidence="4">
    <location>
        <position position="172"/>
    </location>
    <ligand>
        <name>FMN</name>
        <dbReference type="ChEBI" id="CHEBI:58210"/>
    </ligand>
</feature>
<dbReference type="PIRSF" id="PIRSF000190">
    <property type="entry name" value="Pyd_amn-ph_oxd"/>
    <property type="match status" value="1"/>
</dbReference>
<keyword evidence="2 4" id="KW-0288">FMN</keyword>
<evidence type="ECO:0000313" key="7">
    <source>
        <dbReference type="Proteomes" id="UP000523139"/>
    </source>
</evidence>
<accession>A0A7X8THI7</accession>
<feature type="binding site" evidence="4">
    <location>
        <position position="91"/>
    </location>
    <ligand>
        <name>FMN</name>
        <dbReference type="ChEBI" id="CHEBI:58210"/>
    </ligand>
</feature>
<dbReference type="GO" id="GO:0010181">
    <property type="term" value="F:FMN binding"/>
    <property type="evidence" value="ECO:0007669"/>
    <property type="project" value="InterPro"/>
</dbReference>
<dbReference type="EMBL" id="JABAHY010000001">
    <property type="protein sequence ID" value="NLS08832.1"/>
    <property type="molecule type" value="Genomic_DNA"/>
</dbReference>
<proteinExistence type="predicted"/>
<keyword evidence="1" id="KW-0285">Flavoprotein</keyword>
<dbReference type="PANTHER" id="PTHR10851:SF0">
    <property type="entry name" value="PYRIDOXINE-5'-PHOSPHATE OXIDASE"/>
    <property type="match status" value="1"/>
</dbReference>
<feature type="binding site" evidence="4">
    <location>
        <begin position="70"/>
        <end position="75"/>
    </location>
    <ligand>
        <name>FMN</name>
        <dbReference type="ChEBI" id="CHEBI:58210"/>
    </ligand>
</feature>
<dbReference type="Pfam" id="PF01243">
    <property type="entry name" value="PNPOx_N"/>
    <property type="match status" value="1"/>
</dbReference>
<feature type="binding site" evidence="4">
    <location>
        <position position="162"/>
    </location>
    <ligand>
        <name>FMN</name>
        <dbReference type="ChEBI" id="CHEBI:58210"/>
    </ligand>
</feature>
<organism evidence="6 7">
    <name type="scientific">Nesterenkonia sedimenti</name>
    <dbReference type="NCBI Taxonomy" id="1463632"/>
    <lineage>
        <taxon>Bacteria</taxon>
        <taxon>Bacillati</taxon>
        <taxon>Actinomycetota</taxon>
        <taxon>Actinomycetes</taxon>
        <taxon>Micrococcales</taxon>
        <taxon>Micrococcaceae</taxon>
        <taxon>Nesterenkonia</taxon>
    </lineage>
</organism>
<evidence type="ECO:0000256" key="2">
    <source>
        <dbReference type="ARBA" id="ARBA00022643"/>
    </source>
</evidence>
<name>A0A7X8THI7_9MICC</name>